<evidence type="ECO:0000313" key="3">
    <source>
        <dbReference type="Proteomes" id="UP000590740"/>
    </source>
</evidence>
<organism evidence="2 3">
    <name type="scientific">Prosthecobacter vanneervenii</name>
    <dbReference type="NCBI Taxonomy" id="48466"/>
    <lineage>
        <taxon>Bacteria</taxon>
        <taxon>Pseudomonadati</taxon>
        <taxon>Verrucomicrobiota</taxon>
        <taxon>Verrucomicrobiia</taxon>
        <taxon>Verrucomicrobiales</taxon>
        <taxon>Verrucomicrobiaceae</taxon>
        <taxon>Prosthecobacter</taxon>
    </lineage>
</organism>
<keyword evidence="3" id="KW-1185">Reference proteome</keyword>
<feature type="region of interest" description="Disordered" evidence="1">
    <location>
        <begin position="82"/>
        <end position="143"/>
    </location>
</feature>
<accession>A0A7W7YFY4</accession>
<dbReference type="AlphaFoldDB" id="A0A7W7YFY4"/>
<gene>
    <name evidence="2" type="ORF">HNQ65_005072</name>
</gene>
<comment type="caution">
    <text evidence="2">The sequence shown here is derived from an EMBL/GenBank/DDBJ whole genome shotgun (WGS) entry which is preliminary data.</text>
</comment>
<proteinExistence type="predicted"/>
<dbReference type="EMBL" id="JACHIG010000017">
    <property type="protein sequence ID" value="MBB5035461.1"/>
    <property type="molecule type" value="Genomic_DNA"/>
</dbReference>
<dbReference type="RefSeq" id="WP_184344287.1">
    <property type="nucleotide sequence ID" value="NZ_JACHIG010000017.1"/>
</dbReference>
<protein>
    <submittedName>
        <fullName evidence="2">Uncharacterized protein</fullName>
    </submittedName>
</protein>
<name>A0A7W7YFY4_9BACT</name>
<feature type="region of interest" description="Disordered" evidence="1">
    <location>
        <begin position="1"/>
        <end position="37"/>
    </location>
</feature>
<evidence type="ECO:0000256" key="1">
    <source>
        <dbReference type="SAM" id="MobiDB-lite"/>
    </source>
</evidence>
<reference evidence="2 3" key="1">
    <citation type="submission" date="2020-08" db="EMBL/GenBank/DDBJ databases">
        <title>Genomic Encyclopedia of Type Strains, Phase IV (KMG-IV): sequencing the most valuable type-strain genomes for metagenomic binning, comparative biology and taxonomic classification.</title>
        <authorList>
            <person name="Goeker M."/>
        </authorList>
    </citation>
    <scope>NUCLEOTIDE SEQUENCE [LARGE SCALE GENOMIC DNA]</scope>
    <source>
        <strain evidence="2 3">DSM 12252</strain>
    </source>
</reference>
<evidence type="ECO:0000313" key="2">
    <source>
        <dbReference type="EMBL" id="MBB5035461.1"/>
    </source>
</evidence>
<sequence length="297" mass="32116">MPTPEEVGGAQKAIDKLKAQDRPLSQEEQRQLDAAEKTVARKTEANLLAQKAAVEKAGKSLHPTAAKALADAQAVLARPAFANSDSLPGSHEAGNILQSSSTKPPALPDIPFPEKSPQAKVEREKRSQARSQVLEQHGIKPEDKARILSMENGKRPDPKTYMSEAFIKAHREEFIDGASRIISTNSLKKYGPSQIDKTAFVFPTSKLSDLLKEAGGDRGKLEDLLGIPRGQLGSRPLSRVDFKDPASLNIRIPSGNEAGANDQWLPGARLPTGTLEGVIDVENTTSPSWTHEDLSIK</sequence>
<feature type="compositionally biased region" description="Basic and acidic residues" evidence="1">
    <location>
        <begin position="13"/>
        <end position="37"/>
    </location>
</feature>
<dbReference type="Proteomes" id="UP000590740">
    <property type="component" value="Unassembled WGS sequence"/>
</dbReference>